<dbReference type="Pfam" id="PF04351">
    <property type="entry name" value="PilP"/>
    <property type="match status" value="1"/>
</dbReference>
<evidence type="ECO:0000313" key="1">
    <source>
        <dbReference type="EMBL" id="OOC09409.1"/>
    </source>
</evidence>
<accession>A0A1V2ZWE9</accession>
<comment type="caution">
    <text evidence="1">The sequence shown here is derived from an EMBL/GenBank/DDBJ whole genome shotgun (WGS) entry which is preliminary data.</text>
</comment>
<dbReference type="PROSITE" id="PS51257">
    <property type="entry name" value="PROKAR_LIPOPROTEIN"/>
    <property type="match status" value="1"/>
</dbReference>
<dbReference type="AlphaFoldDB" id="A0A1V2ZWE9"/>
<dbReference type="Proteomes" id="UP000189177">
    <property type="component" value="Unassembled WGS sequence"/>
</dbReference>
<protein>
    <submittedName>
        <fullName evidence="1">Pilus assembly protein PilP</fullName>
    </submittedName>
</protein>
<dbReference type="InterPro" id="IPR007446">
    <property type="entry name" value="PilP"/>
</dbReference>
<dbReference type="OrthoDB" id="5296580at2"/>
<dbReference type="PIRSF" id="PIRSF016481">
    <property type="entry name" value="Pilus_assembly_PilP"/>
    <property type="match status" value="1"/>
</dbReference>
<organism evidence="1 2">
    <name type="scientific">Thioalkalivibrio halophilus</name>
    <dbReference type="NCBI Taxonomy" id="252474"/>
    <lineage>
        <taxon>Bacteria</taxon>
        <taxon>Pseudomonadati</taxon>
        <taxon>Pseudomonadota</taxon>
        <taxon>Gammaproteobacteria</taxon>
        <taxon>Chromatiales</taxon>
        <taxon>Ectothiorhodospiraceae</taxon>
        <taxon>Thioalkalivibrio</taxon>
    </lineage>
</organism>
<name>A0A1V2ZWE9_9GAMM</name>
<proteinExistence type="predicted"/>
<dbReference type="Gene3D" id="2.30.30.830">
    <property type="match status" value="1"/>
</dbReference>
<evidence type="ECO:0000313" key="2">
    <source>
        <dbReference type="Proteomes" id="UP000189177"/>
    </source>
</evidence>
<dbReference type="STRING" id="252474.B1A74_11000"/>
<dbReference type="EMBL" id="MUZR01000050">
    <property type="protein sequence ID" value="OOC09409.1"/>
    <property type="molecule type" value="Genomic_DNA"/>
</dbReference>
<sequence>MSRISVSPRVRILAVAVLGAGLLGGCAQDKSDLHNYIAEVHERPGSGIEPIPTLEPHEPYLYPGHTRSPFDSSVIEQPQIAEDEGEPGDAEIDPDRPREYLESYPLDSLSMVGTLERDNMRYALVRTPDRSVQQVTVGNWMGQNHGQIVAITPTRIELVEVVPDAFGGHIERDNSIALQRAEDR</sequence>
<dbReference type="RefSeq" id="WP_018946793.1">
    <property type="nucleotide sequence ID" value="NZ_MUZR01000050.1"/>
</dbReference>
<keyword evidence="2" id="KW-1185">Reference proteome</keyword>
<reference evidence="1 2" key="1">
    <citation type="submission" date="2017-02" db="EMBL/GenBank/DDBJ databases">
        <title>Genomic diversity within the haloalkaliphilic genus Thioalkalivibrio.</title>
        <authorList>
            <person name="Ahn A.-C."/>
            <person name="Meier-Kolthoff J."/>
            <person name="Overmars L."/>
            <person name="Richter M."/>
            <person name="Woyke T."/>
            <person name="Sorokin D.Y."/>
            <person name="Muyzer G."/>
        </authorList>
    </citation>
    <scope>NUCLEOTIDE SEQUENCE [LARGE SCALE GENOMIC DNA]</scope>
    <source>
        <strain evidence="1 2">HL17</strain>
    </source>
</reference>
<gene>
    <name evidence="1" type="ORF">B1A74_11000</name>
</gene>